<dbReference type="PANTHER" id="PTHR34464">
    <property type="entry name" value="OS09G0376300 PROTEIN"/>
    <property type="match status" value="1"/>
</dbReference>
<dbReference type="AlphaFoldDB" id="A0A2K3MA42"/>
<dbReference type="EMBL" id="ASHM01054385">
    <property type="protein sequence ID" value="PNX87651.1"/>
    <property type="molecule type" value="Genomic_DNA"/>
</dbReference>
<gene>
    <name evidence="1" type="ORF">L195_g043744</name>
</gene>
<organism evidence="1 2">
    <name type="scientific">Trifolium pratense</name>
    <name type="common">Red clover</name>
    <dbReference type="NCBI Taxonomy" id="57577"/>
    <lineage>
        <taxon>Eukaryota</taxon>
        <taxon>Viridiplantae</taxon>
        <taxon>Streptophyta</taxon>
        <taxon>Embryophyta</taxon>
        <taxon>Tracheophyta</taxon>
        <taxon>Spermatophyta</taxon>
        <taxon>Magnoliopsida</taxon>
        <taxon>eudicotyledons</taxon>
        <taxon>Gunneridae</taxon>
        <taxon>Pentapetalae</taxon>
        <taxon>rosids</taxon>
        <taxon>fabids</taxon>
        <taxon>Fabales</taxon>
        <taxon>Fabaceae</taxon>
        <taxon>Papilionoideae</taxon>
        <taxon>50 kb inversion clade</taxon>
        <taxon>NPAAA clade</taxon>
        <taxon>Hologalegina</taxon>
        <taxon>IRL clade</taxon>
        <taxon>Trifolieae</taxon>
        <taxon>Trifolium</taxon>
    </lineage>
</organism>
<evidence type="ECO:0000313" key="1">
    <source>
        <dbReference type="EMBL" id="PNX87651.1"/>
    </source>
</evidence>
<dbReference type="STRING" id="57577.A0A2K3MA42"/>
<accession>A0A2K3MA42</accession>
<sequence length="92" mass="10225">MDETRIDKEYDVGDWCFLSGSKSDDSDWSIGWLEPLGSDFESNDNDDEDDSGDDSIAVLVPCYSPGCKEVERSNNVLLNAQNRRSKQSNGAI</sequence>
<proteinExistence type="predicted"/>
<dbReference type="PANTHER" id="PTHR34464:SF3">
    <property type="entry name" value="OS09G0376300 PROTEIN"/>
    <property type="match status" value="1"/>
</dbReference>
<reference evidence="1 2" key="2">
    <citation type="journal article" date="2017" name="Front. Plant Sci.">
        <title>Gene Classification and Mining of Molecular Markers Useful in Red Clover (Trifolium pratense) Breeding.</title>
        <authorList>
            <person name="Istvanek J."/>
            <person name="Dluhosova J."/>
            <person name="Dluhos P."/>
            <person name="Patkova L."/>
            <person name="Nedelnik J."/>
            <person name="Repkova J."/>
        </authorList>
    </citation>
    <scope>NUCLEOTIDE SEQUENCE [LARGE SCALE GENOMIC DNA]</scope>
    <source>
        <strain evidence="2">cv. Tatra</strain>
        <tissue evidence="1">Young leaves</tissue>
    </source>
</reference>
<dbReference type="Proteomes" id="UP000236291">
    <property type="component" value="Unassembled WGS sequence"/>
</dbReference>
<name>A0A2K3MA42_TRIPR</name>
<reference evidence="1 2" key="1">
    <citation type="journal article" date="2014" name="Am. J. Bot.">
        <title>Genome assembly and annotation for red clover (Trifolium pratense; Fabaceae).</title>
        <authorList>
            <person name="Istvanek J."/>
            <person name="Jaros M."/>
            <person name="Krenek A."/>
            <person name="Repkova J."/>
        </authorList>
    </citation>
    <scope>NUCLEOTIDE SEQUENCE [LARGE SCALE GENOMIC DNA]</scope>
    <source>
        <strain evidence="2">cv. Tatra</strain>
        <tissue evidence="1">Young leaves</tissue>
    </source>
</reference>
<comment type="caution">
    <text evidence="1">The sequence shown here is derived from an EMBL/GenBank/DDBJ whole genome shotgun (WGS) entry which is preliminary data.</text>
</comment>
<protein>
    <submittedName>
        <fullName evidence="1">Uncharacterized protein</fullName>
    </submittedName>
</protein>
<evidence type="ECO:0000313" key="2">
    <source>
        <dbReference type="Proteomes" id="UP000236291"/>
    </source>
</evidence>